<dbReference type="PROSITE" id="PS50011">
    <property type="entry name" value="PROTEIN_KINASE_DOM"/>
    <property type="match status" value="1"/>
</dbReference>
<dbReference type="Gene3D" id="1.10.510.10">
    <property type="entry name" value="Transferase(Phosphotransferase) domain 1"/>
    <property type="match status" value="1"/>
</dbReference>
<dbReference type="InterPro" id="IPR011009">
    <property type="entry name" value="Kinase-like_dom_sf"/>
</dbReference>
<keyword evidence="5 19" id="KW-0812">Transmembrane</keyword>
<dbReference type="Gene3D" id="3.30.200.20">
    <property type="entry name" value="Phosphorylase Kinase, domain 1"/>
    <property type="match status" value="1"/>
</dbReference>
<dbReference type="InterPro" id="IPR000719">
    <property type="entry name" value="Prot_kinase_dom"/>
</dbReference>
<feature type="signal peptide" evidence="20">
    <location>
        <begin position="1"/>
        <end position="33"/>
    </location>
</feature>
<reference evidence="24" key="2">
    <citation type="submission" date="2023-04" db="EMBL/GenBank/DDBJ databases">
        <authorList>
            <person name="Bruccoleri R.E."/>
            <person name="Oakeley E.J."/>
            <person name="Faust A.-M."/>
            <person name="Dessus-Babus S."/>
            <person name="Altorfer M."/>
            <person name="Burckhardt D."/>
            <person name="Oertli M."/>
            <person name="Naumann U."/>
            <person name="Petersen F."/>
            <person name="Wong J."/>
        </authorList>
    </citation>
    <scope>NUCLEOTIDE SEQUENCE</scope>
    <source>
        <strain evidence="24">GSM-AAB239-AS_SAM_17_03QT</strain>
        <tissue evidence="24">Leaf</tissue>
    </source>
</reference>
<gene>
    <name evidence="24" type="ORF">M6B38_166025</name>
</gene>
<evidence type="ECO:0000256" key="1">
    <source>
        <dbReference type="ARBA" id="ARBA00004479"/>
    </source>
</evidence>
<evidence type="ECO:0000313" key="25">
    <source>
        <dbReference type="Proteomes" id="UP001140949"/>
    </source>
</evidence>
<comment type="catalytic activity">
    <reaction evidence="15 17">
        <text>L-threonyl-[protein] + ATP = O-phospho-L-threonyl-[protein] + ADP + H(+)</text>
        <dbReference type="Rhea" id="RHEA:46608"/>
        <dbReference type="Rhea" id="RHEA-COMP:11060"/>
        <dbReference type="Rhea" id="RHEA-COMP:11605"/>
        <dbReference type="ChEBI" id="CHEBI:15378"/>
        <dbReference type="ChEBI" id="CHEBI:30013"/>
        <dbReference type="ChEBI" id="CHEBI:30616"/>
        <dbReference type="ChEBI" id="CHEBI:61977"/>
        <dbReference type="ChEBI" id="CHEBI:456216"/>
        <dbReference type="EC" id="2.7.11.1"/>
    </reaction>
</comment>
<dbReference type="SMART" id="SM00108">
    <property type="entry name" value="B_lectin"/>
    <property type="match status" value="1"/>
</dbReference>
<feature type="chain" id="PRO_5044016577" description="Receptor-like serine/threonine-protein kinase" evidence="20">
    <location>
        <begin position="34"/>
        <end position="777"/>
    </location>
</feature>
<keyword evidence="9 17" id="KW-0067">ATP-binding</keyword>
<keyword evidence="25" id="KW-1185">Reference proteome</keyword>
<dbReference type="PROSITE" id="PS50948">
    <property type="entry name" value="PAN"/>
    <property type="match status" value="1"/>
</dbReference>
<dbReference type="GO" id="GO:0048544">
    <property type="term" value="P:recognition of pollen"/>
    <property type="evidence" value="ECO:0007669"/>
    <property type="project" value="InterPro"/>
</dbReference>
<dbReference type="Pfam" id="PF08276">
    <property type="entry name" value="PAN_2"/>
    <property type="match status" value="1"/>
</dbReference>
<evidence type="ECO:0000256" key="5">
    <source>
        <dbReference type="ARBA" id="ARBA00022692"/>
    </source>
</evidence>
<protein>
    <recommendedName>
        <fullName evidence="17">Receptor-like serine/threonine-protein kinase</fullName>
        <ecNumber evidence="17">2.7.11.1</ecNumber>
    </recommendedName>
</protein>
<keyword evidence="11 19" id="KW-0472">Membrane</keyword>
<evidence type="ECO:0000256" key="13">
    <source>
        <dbReference type="ARBA" id="ARBA00023170"/>
    </source>
</evidence>
<evidence type="ECO:0000256" key="19">
    <source>
        <dbReference type="SAM" id="Phobius"/>
    </source>
</evidence>
<dbReference type="Gene3D" id="2.90.10.10">
    <property type="entry name" value="Bulb-type lectin domain"/>
    <property type="match status" value="1"/>
</dbReference>
<dbReference type="GO" id="GO:0051707">
    <property type="term" value="P:response to other organism"/>
    <property type="evidence" value="ECO:0007669"/>
    <property type="project" value="UniProtKB-ARBA"/>
</dbReference>
<feature type="binding site" evidence="18">
    <location>
        <position position="508"/>
    </location>
    <ligand>
        <name>ATP</name>
        <dbReference type="ChEBI" id="CHEBI:30616"/>
    </ligand>
</feature>
<dbReference type="SUPFAM" id="SSF56112">
    <property type="entry name" value="Protein kinase-like (PK-like)"/>
    <property type="match status" value="1"/>
</dbReference>
<evidence type="ECO:0000256" key="7">
    <source>
        <dbReference type="ARBA" id="ARBA00022741"/>
    </source>
</evidence>
<dbReference type="InterPro" id="IPR036426">
    <property type="entry name" value="Bulb-type_lectin_dom_sf"/>
</dbReference>
<dbReference type="Pfam" id="PF00954">
    <property type="entry name" value="S_locus_glycop"/>
    <property type="match status" value="1"/>
</dbReference>
<dbReference type="PROSITE" id="PS00107">
    <property type="entry name" value="PROTEIN_KINASE_ATP"/>
    <property type="match status" value="1"/>
</dbReference>
<dbReference type="GO" id="GO:0004674">
    <property type="term" value="F:protein serine/threonine kinase activity"/>
    <property type="evidence" value="ECO:0007669"/>
    <property type="project" value="UniProtKB-KW"/>
</dbReference>
<evidence type="ECO:0000256" key="10">
    <source>
        <dbReference type="ARBA" id="ARBA00022989"/>
    </source>
</evidence>
<keyword evidence="7 17" id="KW-0547">Nucleotide-binding</keyword>
<dbReference type="FunFam" id="3.30.200.20:FF:000059">
    <property type="entry name" value="S-receptor-like serine/threonine-protein kinase"/>
    <property type="match status" value="1"/>
</dbReference>
<feature type="domain" description="Apple" evidence="23">
    <location>
        <begin position="336"/>
        <end position="413"/>
    </location>
</feature>
<evidence type="ECO:0000259" key="21">
    <source>
        <dbReference type="PROSITE" id="PS50011"/>
    </source>
</evidence>
<dbReference type="PIRSF" id="PIRSF000641">
    <property type="entry name" value="SRK"/>
    <property type="match status" value="1"/>
</dbReference>
<evidence type="ECO:0000256" key="17">
    <source>
        <dbReference type="PIRNR" id="PIRNR000641"/>
    </source>
</evidence>
<evidence type="ECO:0000256" key="14">
    <source>
        <dbReference type="ARBA" id="ARBA00023180"/>
    </source>
</evidence>
<dbReference type="Pfam" id="PF01453">
    <property type="entry name" value="B_lectin"/>
    <property type="match status" value="1"/>
</dbReference>
<feature type="transmembrane region" description="Helical" evidence="19">
    <location>
        <begin position="430"/>
        <end position="451"/>
    </location>
</feature>
<organism evidence="24 25">
    <name type="scientific">Iris pallida</name>
    <name type="common">Sweet iris</name>
    <dbReference type="NCBI Taxonomy" id="29817"/>
    <lineage>
        <taxon>Eukaryota</taxon>
        <taxon>Viridiplantae</taxon>
        <taxon>Streptophyta</taxon>
        <taxon>Embryophyta</taxon>
        <taxon>Tracheophyta</taxon>
        <taxon>Spermatophyta</taxon>
        <taxon>Magnoliopsida</taxon>
        <taxon>Liliopsida</taxon>
        <taxon>Asparagales</taxon>
        <taxon>Iridaceae</taxon>
        <taxon>Iridoideae</taxon>
        <taxon>Irideae</taxon>
        <taxon>Iris</taxon>
    </lineage>
</organism>
<dbReference type="GO" id="GO:0016020">
    <property type="term" value="C:membrane"/>
    <property type="evidence" value="ECO:0007669"/>
    <property type="project" value="UniProtKB-SubCell"/>
</dbReference>
<evidence type="ECO:0000256" key="16">
    <source>
        <dbReference type="ARBA" id="ARBA00048679"/>
    </source>
</evidence>
<keyword evidence="4 17" id="KW-0808">Transferase</keyword>
<keyword evidence="14" id="KW-0325">Glycoprotein</keyword>
<dbReference type="EC" id="2.7.11.1" evidence="17"/>
<dbReference type="PROSITE" id="PS00108">
    <property type="entry name" value="PROTEIN_KINASE_ST"/>
    <property type="match status" value="1"/>
</dbReference>
<dbReference type="InterPro" id="IPR008271">
    <property type="entry name" value="Ser/Thr_kinase_AS"/>
</dbReference>
<dbReference type="SMART" id="SM00473">
    <property type="entry name" value="PAN_AP"/>
    <property type="match status" value="1"/>
</dbReference>
<dbReference type="EMBL" id="JANAVB010033219">
    <property type="protein sequence ID" value="KAJ6808870.1"/>
    <property type="molecule type" value="Genomic_DNA"/>
</dbReference>
<dbReference type="CDD" id="cd01098">
    <property type="entry name" value="PAN_AP_plant"/>
    <property type="match status" value="1"/>
</dbReference>
<reference evidence="24" key="1">
    <citation type="journal article" date="2023" name="GigaByte">
        <title>Genome assembly of the bearded iris, Iris pallida Lam.</title>
        <authorList>
            <person name="Bruccoleri R.E."/>
            <person name="Oakeley E.J."/>
            <person name="Faust A.M.E."/>
            <person name="Altorfer M."/>
            <person name="Dessus-Babus S."/>
            <person name="Burckhardt D."/>
            <person name="Oertli M."/>
            <person name="Naumann U."/>
            <person name="Petersen F."/>
            <person name="Wong J."/>
        </authorList>
    </citation>
    <scope>NUCLEOTIDE SEQUENCE</scope>
    <source>
        <strain evidence="24">GSM-AAB239-AS_SAM_17_03QT</strain>
    </source>
</reference>
<dbReference type="InterPro" id="IPR003609">
    <property type="entry name" value="Pan_app"/>
</dbReference>
<evidence type="ECO:0000256" key="4">
    <source>
        <dbReference type="ARBA" id="ARBA00022679"/>
    </source>
</evidence>
<keyword evidence="2 17" id="KW-0723">Serine/threonine-protein kinase</keyword>
<dbReference type="Proteomes" id="UP001140949">
    <property type="component" value="Unassembled WGS sequence"/>
</dbReference>
<comment type="catalytic activity">
    <reaction evidence="16 17">
        <text>L-seryl-[protein] + ATP = O-phospho-L-seryl-[protein] + ADP + H(+)</text>
        <dbReference type="Rhea" id="RHEA:17989"/>
        <dbReference type="Rhea" id="RHEA-COMP:9863"/>
        <dbReference type="Rhea" id="RHEA-COMP:11604"/>
        <dbReference type="ChEBI" id="CHEBI:15378"/>
        <dbReference type="ChEBI" id="CHEBI:29999"/>
        <dbReference type="ChEBI" id="CHEBI:30616"/>
        <dbReference type="ChEBI" id="CHEBI:83421"/>
        <dbReference type="ChEBI" id="CHEBI:456216"/>
        <dbReference type="EC" id="2.7.11.1"/>
    </reaction>
</comment>
<sequence>MAAPRDLRLHSNPLLLFLLLFLFICHNSHISVAVDFISRNQTISGDQTIISESGKFELGFYSQGNFIAIWYKNTDGTPVWVANRGNPVKFTFLSELKISDDGNLVLFDQLNSQIWSTGVPFINSRSPVAVLLDSGNLVLRDGSDPNRVFWQSCDHPTDTWLPGCYLGLNKATGENRRLVSNSKYDLSPGGYSLEIHSNQIVLKWLPLGRQYWASGRFDGQNFSSAPEMMSARCRFGYVSNETMNYFTYASPQDDGTSRITVTDSGMIQQVGWDKDKQQQTVYSVEPANHCDVYVSCGPFGFSTCTEMDSACNCPEGFKRKLYPSASYCERKETLQCGTKDRFLLTPNLVVVGNPDRSPLVGSAEDCELACLSNCSCTAYSYGRSCSVWFGEYWELQEVSSNGTNVDSLYLRIGVPQSGGLFRSSKIGGSLWVVLGGTASSLAFCLVIYLLMRRRRRHDMKMVGGTLRTYSYSELKQLTRNFSEVLGSGGFGSVFRGTLPDSTSIAVKKLEGNLQGEKQFRSEVSLGLIQHVNVIRLHGFCSENAKKLLVYEFMPKGSLENHLFRSSSKVLDWKTRYQIALGTARGLCYLHEKCRDCIIHCDIKPENILLDASYVPKVADFGLAKHVGRDFNDVLTTMRGTIGYLAPEWISGSSITAKADTYSYGMVLLEIISGRRNTEILQENEAYYFPLLACSKVVKGDFLSLLDHRLGADANLEELDRACKVACWCIQDDEKCRPSMGQVVHILEGVVEVDTPPIPRFLQLIAENPESVVYFSGL</sequence>
<dbReference type="InterPro" id="IPR000858">
    <property type="entry name" value="S_locus_glycoprot_dom"/>
</dbReference>
<evidence type="ECO:0000259" key="22">
    <source>
        <dbReference type="PROSITE" id="PS50927"/>
    </source>
</evidence>
<comment type="similarity">
    <text evidence="17">Belongs to the protein kinase superfamily. Ser/Thr protein kinase family.</text>
</comment>
<dbReference type="InterPro" id="IPR024171">
    <property type="entry name" value="SRK-like_kinase"/>
</dbReference>
<name>A0AAX6EXM7_IRIPA</name>
<keyword evidence="12" id="KW-1015">Disulfide bond</keyword>
<dbReference type="InterPro" id="IPR017441">
    <property type="entry name" value="Protein_kinase_ATP_BS"/>
</dbReference>
<dbReference type="PROSITE" id="PS50927">
    <property type="entry name" value="BULB_LECTIN"/>
    <property type="match status" value="1"/>
</dbReference>
<dbReference type="FunFam" id="1.10.510.10:FF:000227">
    <property type="entry name" value="Serine/threonine-protein kinase"/>
    <property type="match status" value="1"/>
</dbReference>
<feature type="domain" description="Bulb-type lectin" evidence="22">
    <location>
        <begin position="34"/>
        <end position="152"/>
    </location>
</feature>
<evidence type="ECO:0000256" key="8">
    <source>
        <dbReference type="ARBA" id="ARBA00022777"/>
    </source>
</evidence>
<accession>A0AAX6EXM7</accession>
<evidence type="ECO:0000256" key="20">
    <source>
        <dbReference type="SAM" id="SignalP"/>
    </source>
</evidence>
<dbReference type="InterPro" id="IPR001480">
    <property type="entry name" value="Bulb-type_lectin_dom"/>
</dbReference>
<keyword evidence="6 20" id="KW-0732">Signal</keyword>
<evidence type="ECO:0000256" key="18">
    <source>
        <dbReference type="PROSITE-ProRule" id="PRU10141"/>
    </source>
</evidence>
<proteinExistence type="inferred from homology"/>
<dbReference type="CDD" id="cd14066">
    <property type="entry name" value="STKc_IRAK"/>
    <property type="match status" value="1"/>
</dbReference>
<dbReference type="CDD" id="cd00028">
    <property type="entry name" value="B_lectin"/>
    <property type="match status" value="1"/>
</dbReference>
<dbReference type="Pfam" id="PF00069">
    <property type="entry name" value="Pkinase"/>
    <property type="match status" value="1"/>
</dbReference>
<evidence type="ECO:0000256" key="12">
    <source>
        <dbReference type="ARBA" id="ARBA00023157"/>
    </source>
</evidence>
<keyword evidence="10 19" id="KW-1133">Transmembrane helix</keyword>
<evidence type="ECO:0000256" key="9">
    <source>
        <dbReference type="ARBA" id="ARBA00022840"/>
    </source>
</evidence>
<dbReference type="SUPFAM" id="SSF51110">
    <property type="entry name" value="alpha-D-mannose-specific plant lectins"/>
    <property type="match status" value="1"/>
</dbReference>
<dbReference type="PANTHER" id="PTHR47974">
    <property type="entry name" value="OS07G0415500 PROTEIN"/>
    <property type="match status" value="1"/>
</dbReference>
<keyword evidence="13" id="KW-0675">Receptor</keyword>
<evidence type="ECO:0000256" key="2">
    <source>
        <dbReference type="ARBA" id="ARBA00022527"/>
    </source>
</evidence>
<dbReference type="SMART" id="SM00220">
    <property type="entry name" value="S_TKc"/>
    <property type="match status" value="1"/>
</dbReference>
<evidence type="ECO:0000256" key="6">
    <source>
        <dbReference type="ARBA" id="ARBA00022729"/>
    </source>
</evidence>
<evidence type="ECO:0000256" key="11">
    <source>
        <dbReference type="ARBA" id="ARBA00023136"/>
    </source>
</evidence>
<dbReference type="AlphaFoldDB" id="A0AAX6EXM7"/>
<dbReference type="PANTHER" id="PTHR47974:SF19">
    <property type="entry name" value="RECEPTOR-LIKE SERINE_THREONINE-PROTEIN KINASE"/>
    <property type="match status" value="1"/>
</dbReference>
<keyword evidence="8 17" id="KW-0418">Kinase</keyword>
<evidence type="ECO:0000313" key="24">
    <source>
        <dbReference type="EMBL" id="KAJ6808870.1"/>
    </source>
</evidence>
<comment type="subcellular location">
    <subcellularLocation>
        <location evidence="1">Membrane</location>
        <topology evidence="1">Single-pass type I membrane protein</topology>
    </subcellularLocation>
</comment>
<evidence type="ECO:0000256" key="15">
    <source>
        <dbReference type="ARBA" id="ARBA00047899"/>
    </source>
</evidence>
<evidence type="ECO:0000259" key="23">
    <source>
        <dbReference type="PROSITE" id="PS50948"/>
    </source>
</evidence>
<keyword evidence="3" id="KW-0245">EGF-like domain</keyword>
<evidence type="ECO:0000256" key="3">
    <source>
        <dbReference type="ARBA" id="ARBA00022536"/>
    </source>
</evidence>
<feature type="domain" description="Protein kinase" evidence="21">
    <location>
        <begin position="479"/>
        <end position="747"/>
    </location>
</feature>
<comment type="caution">
    <text evidence="24">The sequence shown here is derived from an EMBL/GenBank/DDBJ whole genome shotgun (WGS) entry which is preliminary data.</text>
</comment>
<dbReference type="GO" id="GO:0005524">
    <property type="term" value="F:ATP binding"/>
    <property type="evidence" value="ECO:0007669"/>
    <property type="project" value="UniProtKB-UniRule"/>
</dbReference>